<dbReference type="AlphaFoldDB" id="A0AAD7N0L5"/>
<name>A0AAD7N0L5_9AGAR</name>
<proteinExistence type="predicted"/>
<dbReference type="EMBL" id="JARKIB010000109">
    <property type="protein sequence ID" value="KAJ7738993.1"/>
    <property type="molecule type" value="Genomic_DNA"/>
</dbReference>
<reference evidence="1" key="1">
    <citation type="submission" date="2023-03" db="EMBL/GenBank/DDBJ databases">
        <title>Massive genome expansion in bonnet fungi (Mycena s.s.) driven by repeated elements and novel gene families across ecological guilds.</title>
        <authorList>
            <consortium name="Lawrence Berkeley National Laboratory"/>
            <person name="Harder C.B."/>
            <person name="Miyauchi S."/>
            <person name="Viragh M."/>
            <person name="Kuo A."/>
            <person name="Thoen E."/>
            <person name="Andreopoulos B."/>
            <person name="Lu D."/>
            <person name="Skrede I."/>
            <person name="Drula E."/>
            <person name="Henrissat B."/>
            <person name="Morin E."/>
            <person name="Kohler A."/>
            <person name="Barry K."/>
            <person name="LaButti K."/>
            <person name="Morin E."/>
            <person name="Salamov A."/>
            <person name="Lipzen A."/>
            <person name="Mereny Z."/>
            <person name="Hegedus B."/>
            <person name="Baldrian P."/>
            <person name="Stursova M."/>
            <person name="Weitz H."/>
            <person name="Taylor A."/>
            <person name="Grigoriev I.V."/>
            <person name="Nagy L.G."/>
            <person name="Martin F."/>
            <person name="Kauserud H."/>
        </authorList>
    </citation>
    <scope>NUCLEOTIDE SEQUENCE</scope>
    <source>
        <strain evidence="1">CBHHK182m</strain>
    </source>
</reference>
<dbReference type="Proteomes" id="UP001215598">
    <property type="component" value="Unassembled WGS sequence"/>
</dbReference>
<sequence>MSVEPSLFVAVIISFPLTPTTISALALHCGHSALYQALLNISETLLPAFRALNPPLGLKFTSTLPRALFLASTPLHPGYPNRWFPAVEAYYPHALLKFLGPRRPCASATPVSVHRPPPRLHPPPAPPSALSMAPAGFAHPPRPFLYFTAPTPLAPTPCASIRLTDDTPPSYNVTGTYYWKSRHPLALCIRHGRFCAPPSAPLAPTPCASIRLIDGRRWLCGSPTAFSAPPAPDRLHPCYCPSIRPIDDTKSSYTPARTHFRDIRAFDGLAHPLRPLLHPPPRTACACVPAPATPNRRLPIVIRHYPHMHLQYLDPRCLPTSATVNSTPLPRTASGTHYALQTASS</sequence>
<accession>A0AAD7N0L5</accession>
<keyword evidence="2" id="KW-1185">Reference proteome</keyword>
<protein>
    <submittedName>
        <fullName evidence="1">Uncharacterized protein</fullName>
    </submittedName>
</protein>
<organism evidence="1 2">
    <name type="scientific">Mycena metata</name>
    <dbReference type="NCBI Taxonomy" id="1033252"/>
    <lineage>
        <taxon>Eukaryota</taxon>
        <taxon>Fungi</taxon>
        <taxon>Dikarya</taxon>
        <taxon>Basidiomycota</taxon>
        <taxon>Agaricomycotina</taxon>
        <taxon>Agaricomycetes</taxon>
        <taxon>Agaricomycetidae</taxon>
        <taxon>Agaricales</taxon>
        <taxon>Marasmiineae</taxon>
        <taxon>Mycenaceae</taxon>
        <taxon>Mycena</taxon>
    </lineage>
</organism>
<evidence type="ECO:0000313" key="1">
    <source>
        <dbReference type="EMBL" id="KAJ7738993.1"/>
    </source>
</evidence>
<comment type="caution">
    <text evidence="1">The sequence shown here is derived from an EMBL/GenBank/DDBJ whole genome shotgun (WGS) entry which is preliminary data.</text>
</comment>
<evidence type="ECO:0000313" key="2">
    <source>
        <dbReference type="Proteomes" id="UP001215598"/>
    </source>
</evidence>
<gene>
    <name evidence="1" type="ORF">B0H16DRAFT_1729667</name>
</gene>